<evidence type="ECO:0000313" key="2">
    <source>
        <dbReference type="EMBL" id="ARM86049.1"/>
    </source>
</evidence>
<proteinExistence type="predicted"/>
<reference evidence="2 3" key="1">
    <citation type="submission" date="2017-04" db="EMBL/GenBank/DDBJ databases">
        <title>Genome Sequence of Marinobacter salarius strain SMR5 Isolated from a culture of the Diatom Skeletonema marinoi.</title>
        <authorList>
            <person name="Topel M."/>
            <person name="Pinder M.I.M."/>
            <person name="Johansson O.N."/>
            <person name="Kourtchenko O."/>
            <person name="Godhe A."/>
            <person name="Clarke A.K."/>
        </authorList>
    </citation>
    <scope>NUCLEOTIDE SEQUENCE [LARGE SCALE GENOMIC DNA]</scope>
    <source>
        <strain evidence="2 3">SMR5</strain>
    </source>
</reference>
<keyword evidence="1" id="KW-1133">Transmembrane helix</keyword>
<feature type="transmembrane region" description="Helical" evidence="1">
    <location>
        <begin position="59"/>
        <end position="77"/>
    </location>
</feature>
<dbReference type="EMBL" id="CP020931">
    <property type="protein sequence ID" value="ARM86049.1"/>
    <property type="molecule type" value="Genomic_DNA"/>
</dbReference>
<evidence type="ECO:0000313" key="3">
    <source>
        <dbReference type="Proteomes" id="UP000193100"/>
    </source>
</evidence>
<dbReference type="GeneID" id="77257943"/>
<sequence length="107" mass="12078">MWKFDPVIRDASYYRRRWSFINGLFSFVFLVAGTVAFYFDNVTLPGRTGLAEFSGKWAHGVGVASFFVAAYWTYQSLKEYRVSLLILMAPFLAAAVVSAILLAIKYG</sequence>
<organism evidence="2 3">
    <name type="scientific">Marinobacter salarius</name>
    <dbReference type="NCBI Taxonomy" id="1420917"/>
    <lineage>
        <taxon>Bacteria</taxon>
        <taxon>Pseudomonadati</taxon>
        <taxon>Pseudomonadota</taxon>
        <taxon>Gammaproteobacteria</taxon>
        <taxon>Pseudomonadales</taxon>
        <taxon>Marinobacteraceae</taxon>
        <taxon>Marinobacter</taxon>
    </lineage>
</organism>
<dbReference type="Proteomes" id="UP000193100">
    <property type="component" value="Chromosome"/>
</dbReference>
<name>A0A1W6KFE0_9GAMM</name>
<dbReference type="RefSeq" id="WP_085681886.1">
    <property type="nucleotide sequence ID" value="NZ_CP020931.1"/>
</dbReference>
<protein>
    <submittedName>
        <fullName evidence="2">Uncharacterized protein</fullName>
    </submittedName>
</protein>
<feature type="transmembrane region" description="Helical" evidence="1">
    <location>
        <begin position="20"/>
        <end position="39"/>
    </location>
</feature>
<keyword evidence="1" id="KW-0812">Transmembrane</keyword>
<accession>A0A1W6KFE0</accession>
<keyword evidence="1" id="KW-0472">Membrane</keyword>
<feature type="transmembrane region" description="Helical" evidence="1">
    <location>
        <begin position="84"/>
        <end position="104"/>
    </location>
</feature>
<evidence type="ECO:0000256" key="1">
    <source>
        <dbReference type="SAM" id="Phobius"/>
    </source>
</evidence>
<gene>
    <name evidence="2" type="ORF">MARSALSMR5_04029</name>
</gene>
<dbReference type="AlphaFoldDB" id="A0A1W6KFE0"/>